<keyword evidence="4" id="KW-1185">Reference proteome</keyword>
<feature type="transmembrane region" description="Helical" evidence="2">
    <location>
        <begin position="377"/>
        <end position="395"/>
    </location>
</feature>
<evidence type="ECO:0000256" key="1">
    <source>
        <dbReference type="SAM" id="MobiDB-lite"/>
    </source>
</evidence>
<dbReference type="EMBL" id="JALLBG020000143">
    <property type="protein sequence ID" value="KAL3762037.1"/>
    <property type="molecule type" value="Genomic_DNA"/>
</dbReference>
<keyword evidence="2" id="KW-0472">Membrane</keyword>
<dbReference type="AlphaFoldDB" id="A0ABD3MIP9"/>
<protein>
    <submittedName>
        <fullName evidence="3">Uncharacterized protein</fullName>
    </submittedName>
</protein>
<organism evidence="3 4">
    <name type="scientific">Discostella pseudostelligera</name>
    <dbReference type="NCBI Taxonomy" id="259834"/>
    <lineage>
        <taxon>Eukaryota</taxon>
        <taxon>Sar</taxon>
        <taxon>Stramenopiles</taxon>
        <taxon>Ochrophyta</taxon>
        <taxon>Bacillariophyta</taxon>
        <taxon>Coscinodiscophyceae</taxon>
        <taxon>Thalassiosirophycidae</taxon>
        <taxon>Stephanodiscales</taxon>
        <taxon>Stephanodiscaceae</taxon>
        <taxon>Discostella</taxon>
    </lineage>
</organism>
<feature type="transmembrane region" description="Helical" evidence="2">
    <location>
        <begin position="37"/>
        <end position="54"/>
    </location>
</feature>
<feature type="transmembrane region" description="Helical" evidence="2">
    <location>
        <begin position="158"/>
        <end position="178"/>
    </location>
</feature>
<feature type="transmembrane region" description="Helical" evidence="2">
    <location>
        <begin position="334"/>
        <end position="357"/>
    </location>
</feature>
<comment type="caution">
    <text evidence="3">The sequence shown here is derived from an EMBL/GenBank/DDBJ whole genome shotgun (WGS) entry which is preliminary data.</text>
</comment>
<name>A0ABD3MIP9_9STRA</name>
<evidence type="ECO:0000313" key="4">
    <source>
        <dbReference type="Proteomes" id="UP001530293"/>
    </source>
</evidence>
<feature type="region of interest" description="Disordered" evidence="1">
    <location>
        <begin position="1"/>
        <end position="21"/>
    </location>
</feature>
<feature type="transmembrane region" description="Helical" evidence="2">
    <location>
        <begin position="204"/>
        <end position="222"/>
    </location>
</feature>
<gene>
    <name evidence="3" type="ORF">ACHAWU_002133</name>
</gene>
<dbReference type="Proteomes" id="UP001530293">
    <property type="component" value="Unassembled WGS sequence"/>
</dbReference>
<feature type="transmembrane region" description="Helical" evidence="2">
    <location>
        <begin position="296"/>
        <end position="314"/>
    </location>
</feature>
<evidence type="ECO:0000313" key="3">
    <source>
        <dbReference type="EMBL" id="KAL3762037.1"/>
    </source>
</evidence>
<evidence type="ECO:0000256" key="2">
    <source>
        <dbReference type="SAM" id="Phobius"/>
    </source>
</evidence>
<reference evidence="3 4" key="1">
    <citation type="submission" date="2024-10" db="EMBL/GenBank/DDBJ databases">
        <title>Updated reference genomes for cyclostephanoid diatoms.</title>
        <authorList>
            <person name="Roberts W.R."/>
            <person name="Alverson A.J."/>
        </authorList>
    </citation>
    <scope>NUCLEOTIDE SEQUENCE [LARGE SCALE GENOMIC DNA]</scope>
    <source>
        <strain evidence="3 4">AJA232-27</strain>
    </source>
</reference>
<accession>A0ABD3MIP9</accession>
<keyword evidence="2" id="KW-1133">Transmembrane helix</keyword>
<proteinExistence type="predicted"/>
<sequence>MICKQSSDIQGGVRDDTDGEVSGGSNGADFMAYHRRFYSLHSALMLAFLVSGMIHNGGNRKYIPVNPNELHSLVSQSNKVSSNEAEMSSCIRAYVNVHSSTSEEDLAAVCCGNFGDRMNTTNNEQYQSNLCHPRMPVLGVPPHRVPFALRLTRPVEAWVLPLLPIFIRLIYQLMMLIVSRRRGSKEVASSSSGSQSITTTLRRLLFYFLLLNFRGWCLYIGANALEDYVILPWLTGNTVVSPLRTNPMSDVEHELYSSTEPSCWYKDVLKAHHKLATERVGHYGCYGRPFDFSDHVVLFLAHYLPIFVMEILIYRAFPFWSTDAAKSVGTKRRLAHFLSTGALWNTFHLFLFLYMHLIILQVLRQTTTYFHTPAETLVGFGISLIVQVPLIYLMCSGRLQWVGNYIGLPCSQQVFLIDKGD</sequence>
<keyword evidence="2" id="KW-0812">Transmembrane</keyword>